<dbReference type="InterPro" id="IPR002725">
    <property type="entry name" value="YgjP-like_metallopeptidase"/>
</dbReference>
<dbReference type="PANTHER" id="PTHR30399:SF1">
    <property type="entry name" value="UTP PYROPHOSPHATASE"/>
    <property type="match status" value="1"/>
</dbReference>
<reference evidence="2 3" key="1">
    <citation type="journal article" date="2016" name="Sci. Rep.">
        <title>Metabolic traits of an uncultured archaeal lineage -MSBL1- from brine pools of the Red Sea.</title>
        <authorList>
            <person name="Mwirichia R."/>
            <person name="Alam I."/>
            <person name="Rashid M."/>
            <person name="Vinu M."/>
            <person name="Ba-Alawi W."/>
            <person name="Anthony Kamau A."/>
            <person name="Kamanda Ngugi D."/>
            <person name="Goker M."/>
            <person name="Klenk H.P."/>
            <person name="Bajic V."/>
            <person name="Stingl U."/>
        </authorList>
    </citation>
    <scope>NUCLEOTIDE SEQUENCE [LARGE SCALE GENOMIC DNA]</scope>
    <source>
        <strain evidence="2">SCGC-AAA261D19</strain>
    </source>
</reference>
<evidence type="ECO:0000259" key="1">
    <source>
        <dbReference type="Pfam" id="PF01863"/>
    </source>
</evidence>
<protein>
    <recommendedName>
        <fullName evidence="1">YgjP-like metallopeptidase domain-containing protein</fullName>
    </recommendedName>
</protein>
<dbReference type="Proteomes" id="UP000070400">
    <property type="component" value="Unassembled WGS sequence"/>
</dbReference>
<gene>
    <name evidence="2" type="ORF">AKJ43_03430</name>
</gene>
<comment type="caution">
    <text evidence="2">The sequence shown here is derived from an EMBL/GenBank/DDBJ whole genome shotgun (WGS) entry which is preliminary data.</text>
</comment>
<dbReference type="Gene3D" id="3.30.2010.10">
    <property type="entry name" value="Metalloproteases ('zincins'), catalytic domain"/>
    <property type="match status" value="1"/>
</dbReference>
<dbReference type="PANTHER" id="PTHR30399">
    <property type="entry name" value="UNCHARACTERIZED PROTEIN YGJP"/>
    <property type="match status" value="1"/>
</dbReference>
<dbReference type="Pfam" id="PF01863">
    <property type="entry name" value="YgjP-like"/>
    <property type="match status" value="1"/>
</dbReference>
<dbReference type="EMBL" id="LHXX01000054">
    <property type="protein sequence ID" value="KXB01354.1"/>
    <property type="molecule type" value="Genomic_DNA"/>
</dbReference>
<dbReference type="InterPro" id="IPR053136">
    <property type="entry name" value="UTP_pyrophosphatase-like"/>
</dbReference>
<proteinExistence type="predicted"/>
<name>A0A133V4I3_9EURY</name>
<keyword evidence="3" id="KW-1185">Reference proteome</keyword>
<evidence type="ECO:0000313" key="3">
    <source>
        <dbReference type="Proteomes" id="UP000070400"/>
    </source>
</evidence>
<organism evidence="2 3">
    <name type="scientific">candidate division MSBL1 archaeon SCGC-AAA261D19</name>
    <dbReference type="NCBI Taxonomy" id="1698273"/>
    <lineage>
        <taxon>Archaea</taxon>
        <taxon>Methanobacteriati</taxon>
        <taxon>Methanobacteriota</taxon>
        <taxon>candidate division MSBL1</taxon>
    </lineage>
</organism>
<evidence type="ECO:0000313" key="2">
    <source>
        <dbReference type="EMBL" id="KXB01354.1"/>
    </source>
</evidence>
<dbReference type="AlphaFoldDB" id="A0A133V4I3"/>
<accession>A0A133V4I3</accession>
<feature type="domain" description="YgjP-like metallopeptidase" evidence="1">
    <location>
        <begin position="13"/>
        <end position="212"/>
    </location>
</feature>
<sequence>MKIPYRVEHRDVKHPRIEVKPDKDVLVILPPDASSPEELLEEHKGWVQEKISTIDEMISELGLDDEEIEEKLILFGDAYNLKLEDGAYDISIENGSVEVSAPRDVDGLVHFRNWLREELRDKLTDFSEALASEVEVEYNKLYIRSQKTKWASCSSKGNLSFNLRAAILPRELMKHLVLHELIHLKKSKRDKEFWKLIGRYHPDYEEKEESLVRYWFLAHKNKPWNKIIGK</sequence>
<dbReference type="PATRIC" id="fig|1698273.3.peg.694"/>
<dbReference type="CDD" id="cd07344">
    <property type="entry name" value="M48_yhfN_like"/>
    <property type="match status" value="1"/>
</dbReference>